<evidence type="ECO:0000256" key="1">
    <source>
        <dbReference type="SAM" id="MobiDB-lite"/>
    </source>
</evidence>
<dbReference type="CDD" id="cd21500">
    <property type="entry name" value="NleA-like"/>
    <property type="match status" value="1"/>
</dbReference>
<feature type="region of interest" description="Disordered" evidence="1">
    <location>
        <begin position="1"/>
        <end position="25"/>
    </location>
</feature>
<reference evidence="2 3" key="1">
    <citation type="submission" date="2018-08" db="EMBL/GenBank/DDBJ databases">
        <authorList>
            <consortium name="NARMS: The National Antimicrobial Resistance Monitoring System"/>
        </authorList>
    </citation>
    <scope>NUCLEOTIDE SEQUENCE [LARGE SCALE GENOMIC DNA]</scope>
    <source>
        <strain evidence="2 3">FSIS11706358</strain>
    </source>
</reference>
<gene>
    <name evidence="2" type="primary">nleA</name>
    <name evidence="2" type="ORF">C0P57_005230</name>
</gene>
<dbReference type="EMBL" id="AASFZR010000201">
    <property type="protein sequence ID" value="EFB4535816.1"/>
    <property type="molecule type" value="Genomic_DNA"/>
</dbReference>
<dbReference type="InterPro" id="IPR059171">
    <property type="entry name" value="NleA-like"/>
</dbReference>
<sequence>MNIQPTIQSGITSQNNQHHQTEQIPPTQIPQSELPLGCQAGFVVNIPDDIQQHAPECGETTALLSLIKDKGLLSGLDEYIAPHLEEGSIGKKTLDMFGLFNVTQMALEIPSSVSGISGKYGVQLNIVKPDIHPTSGNYFLQIFPLHDEIGFNFKDLPGPLKNALSNSNISTTAVSTIASAATSAATSAASTAVSTIASTGTSATTSTVTTEPKDPIPWFGLTAQVVRNHGVELPIVKTENGWKLVGETPLTPDGPKANYTEEWVIRPGEADFKYGASPLQATLGLEFGAHFKWDLDNPNTKYAVLTNAAANALGAVGGFAVSRFAGTDPMLSPHIGAMVGQAAGHAIQYNTPGLKPDTILWWAGATLGLADLNKAEFGVARFTDYPRIWWHAREGAIFPNKEDIARATGADIRAMEEGVPVGQRHPNPEDVVIDIESNDLPHHNPLNHVDIVDIIQETRV</sequence>
<dbReference type="Proteomes" id="UP000542214">
    <property type="component" value="Unassembled WGS sequence"/>
</dbReference>
<dbReference type="RefSeq" id="WP_024233391.1">
    <property type="nucleotide sequence ID" value="NZ_BFTT01000104.1"/>
</dbReference>
<proteinExistence type="predicted"/>
<evidence type="ECO:0000313" key="3">
    <source>
        <dbReference type="Proteomes" id="UP000542214"/>
    </source>
</evidence>
<evidence type="ECO:0000313" key="2">
    <source>
        <dbReference type="EMBL" id="EFB4535816.1"/>
    </source>
</evidence>
<accession>A0A3Z9B736</accession>
<organism evidence="2 3">
    <name type="scientific">Escherichia coli</name>
    <dbReference type="NCBI Taxonomy" id="562"/>
    <lineage>
        <taxon>Bacteria</taxon>
        <taxon>Pseudomonadati</taxon>
        <taxon>Pseudomonadota</taxon>
        <taxon>Gammaproteobacteria</taxon>
        <taxon>Enterobacterales</taxon>
        <taxon>Enterobacteriaceae</taxon>
        <taxon>Escherichia</taxon>
    </lineage>
</organism>
<name>A0A3Z9B736_ECOLX</name>
<comment type="caution">
    <text evidence="2">The sequence shown here is derived from an EMBL/GenBank/DDBJ whole genome shotgun (WGS) entry which is preliminary data.</text>
</comment>
<dbReference type="AlphaFoldDB" id="A0A3Z9B736"/>
<feature type="compositionally biased region" description="Polar residues" evidence="1">
    <location>
        <begin position="1"/>
        <end position="18"/>
    </location>
</feature>
<protein>
    <submittedName>
        <fullName evidence="2">Type III secretion system effector NleA</fullName>
    </submittedName>
</protein>